<protein>
    <submittedName>
        <fullName evidence="2">Uncharacterized protein</fullName>
    </submittedName>
</protein>
<organism evidence="2 3">
    <name type="scientific">Actinopolyspora alba</name>
    <dbReference type="NCBI Taxonomy" id="673379"/>
    <lineage>
        <taxon>Bacteria</taxon>
        <taxon>Bacillati</taxon>
        <taxon>Actinomycetota</taxon>
        <taxon>Actinomycetes</taxon>
        <taxon>Actinopolysporales</taxon>
        <taxon>Actinopolysporaceae</taxon>
        <taxon>Actinopolyspora</taxon>
        <taxon>Actinopolyspora alba group</taxon>
    </lineage>
</organism>
<accession>A0A1I2B3N3</accession>
<evidence type="ECO:0000313" key="2">
    <source>
        <dbReference type="EMBL" id="SFE49883.1"/>
    </source>
</evidence>
<dbReference type="EMBL" id="FOMZ01000015">
    <property type="protein sequence ID" value="SFE49883.1"/>
    <property type="molecule type" value="Genomic_DNA"/>
</dbReference>
<feature type="compositionally biased region" description="Basic and acidic residues" evidence="1">
    <location>
        <begin position="1"/>
        <end position="19"/>
    </location>
</feature>
<dbReference type="Proteomes" id="UP000198716">
    <property type="component" value="Unassembled WGS sequence"/>
</dbReference>
<evidence type="ECO:0000256" key="1">
    <source>
        <dbReference type="SAM" id="MobiDB-lite"/>
    </source>
</evidence>
<dbReference type="RefSeq" id="WP_139219596.1">
    <property type="nucleotide sequence ID" value="NZ_FOMZ01000015.1"/>
</dbReference>
<evidence type="ECO:0000313" key="3">
    <source>
        <dbReference type="Proteomes" id="UP000198716"/>
    </source>
</evidence>
<name>A0A1I2B3N3_9ACTN</name>
<keyword evidence="3" id="KW-1185">Reference proteome</keyword>
<proteinExistence type="predicted"/>
<feature type="region of interest" description="Disordered" evidence="1">
    <location>
        <begin position="1"/>
        <end position="20"/>
    </location>
</feature>
<dbReference type="AlphaFoldDB" id="A0A1I2B3N3"/>
<gene>
    <name evidence="2" type="ORF">SAMN04487819_11515</name>
</gene>
<reference evidence="3" key="1">
    <citation type="submission" date="2016-10" db="EMBL/GenBank/DDBJ databases">
        <authorList>
            <person name="Varghese N."/>
            <person name="Submissions S."/>
        </authorList>
    </citation>
    <scope>NUCLEOTIDE SEQUENCE [LARGE SCALE GENOMIC DNA]</scope>
    <source>
        <strain evidence="3">DSM 45004</strain>
    </source>
</reference>
<sequence>MRTRNHHEPPPEHLERFDPTEWTGELAEAFAAWKQQRATYAEQHRGLGDFVTRLRFEMHERRRHRVPPPPPA</sequence>